<name>A0A163XR89_9BRAD</name>
<comment type="caution">
    <text evidence="1">The sequence shown here is derived from an EMBL/GenBank/DDBJ whole genome shotgun (WGS) entry which is preliminary data.</text>
</comment>
<accession>A0A163XR89</accession>
<evidence type="ECO:0000313" key="1">
    <source>
        <dbReference type="EMBL" id="KZD21249.1"/>
    </source>
</evidence>
<gene>
    <name evidence="1" type="ORF">A4A58_15890</name>
</gene>
<dbReference type="RefSeq" id="WP_068737357.1">
    <property type="nucleotide sequence ID" value="NZ_LVYV01000053.1"/>
</dbReference>
<sequence length="59" mass="6480">MTKLDAEVDDLIAACHGDTRGTVAALILVNQQLETELAELRAQMAARPFDEHMVHAVLH</sequence>
<reference evidence="1 2" key="1">
    <citation type="submission" date="2016-03" db="EMBL/GenBank/DDBJ databases">
        <title>Microsymbionts genomes from the relict species Vavilovia formosa (Stev.) Fed.</title>
        <authorList>
            <person name="Kopat V."/>
            <person name="Chirak E."/>
            <person name="Kimeklis A."/>
            <person name="Andronov E."/>
        </authorList>
    </citation>
    <scope>NUCLEOTIDE SEQUENCE [LARGE SCALE GENOMIC DNA]</scope>
    <source>
        <strain evidence="1 2">Vaf07</strain>
    </source>
</reference>
<keyword evidence="2" id="KW-1185">Reference proteome</keyword>
<dbReference type="STRING" id="943830.A4A58_15890"/>
<protein>
    <submittedName>
        <fullName evidence="1">Uncharacterized protein</fullName>
    </submittedName>
</protein>
<evidence type="ECO:0000313" key="2">
    <source>
        <dbReference type="Proteomes" id="UP000076574"/>
    </source>
</evidence>
<organism evidence="1 2">
    <name type="scientific">Tardiphaga robiniae</name>
    <dbReference type="NCBI Taxonomy" id="943830"/>
    <lineage>
        <taxon>Bacteria</taxon>
        <taxon>Pseudomonadati</taxon>
        <taxon>Pseudomonadota</taxon>
        <taxon>Alphaproteobacteria</taxon>
        <taxon>Hyphomicrobiales</taxon>
        <taxon>Nitrobacteraceae</taxon>
        <taxon>Tardiphaga</taxon>
    </lineage>
</organism>
<dbReference type="AlphaFoldDB" id="A0A163XR89"/>
<dbReference type="Proteomes" id="UP000076574">
    <property type="component" value="Unassembled WGS sequence"/>
</dbReference>
<dbReference type="EMBL" id="LVYV01000053">
    <property type="protein sequence ID" value="KZD21249.1"/>
    <property type="molecule type" value="Genomic_DNA"/>
</dbReference>
<proteinExistence type="predicted"/>
<dbReference type="OrthoDB" id="8101345at2"/>